<protein>
    <submittedName>
        <fullName evidence="2">Uncharacterized protein</fullName>
    </submittedName>
</protein>
<evidence type="ECO:0000313" key="2">
    <source>
        <dbReference type="EMBL" id="MPC54433.1"/>
    </source>
</evidence>
<accession>A0A5B7GAX1</accession>
<feature type="compositionally biased region" description="Low complexity" evidence="1">
    <location>
        <begin position="586"/>
        <end position="599"/>
    </location>
</feature>
<feature type="region of interest" description="Disordered" evidence="1">
    <location>
        <begin position="79"/>
        <end position="342"/>
    </location>
</feature>
<dbReference type="Proteomes" id="UP000324222">
    <property type="component" value="Unassembled WGS sequence"/>
</dbReference>
<organism evidence="2 3">
    <name type="scientific">Portunus trituberculatus</name>
    <name type="common">Swimming crab</name>
    <name type="synonym">Neptunus trituberculatus</name>
    <dbReference type="NCBI Taxonomy" id="210409"/>
    <lineage>
        <taxon>Eukaryota</taxon>
        <taxon>Metazoa</taxon>
        <taxon>Ecdysozoa</taxon>
        <taxon>Arthropoda</taxon>
        <taxon>Crustacea</taxon>
        <taxon>Multicrustacea</taxon>
        <taxon>Malacostraca</taxon>
        <taxon>Eumalacostraca</taxon>
        <taxon>Eucarida</taxon>
        <taxon>Decapoda</taxon>
        <taxon>Pleocyemata</taxon>
        <taxon>Brachyura</taxon>
        <taxon>Eubrachyura</taxon>
        <taxon>Portunoidea</taxon>
        <taxon>Portunidae</taxon>
        <taxon>Portuninae</taxon>
        <taxon>Portunus</taxon>
    </lineage>
</organism>
<gene>
    <name evidence="2" type="ORF">E2C01_048349</name>
</gene>
<keyword evidence="3" id="KW-1185">Reference proteome</keyword>
<evidence type="ECO:0000256" key="1">
    <source>
        <dbReference type="SAM" id="MobiDB-lite"/>
    </source>
</evidence>
<comment type="caution">
    <text evidence="2">The sequence shown here is derived from an EMBL/GenBank/DDBJ whole genome shotgun (WGS) entry which is preliminary data.</text>
</comment>
<feature type="compositionally biased region" description="Basic and acidic residues" evidence="1">
    <location>
        <begin position="673"/>
        <end position="687"/>
    </location>
</feature>
<feature type="compositionally biased region" description="Basic and acidic residues" evidence="1">
    <location>
        <begin position="308"/>
        <end position="331"/>
    </location>
</feature>
<sequence length="783" mass="83852">MLGSAAHTASIRRGGSKRHLVQALPPLPLPHRPTAPGEGLPAASLRSRPLDPQAAVKESCLSQKVSRAASIGGKVTCAGESAVQGSAKPPRRTVPANATKASRSPSGGGGSTPTYNRNLRALPVRSPTQSHAVVNINERRLADRSPNGNHHLLTKTSPNGNSRLPAFGVLDNTQRRYLVRTVSPLRERPPKPPRDSSLRESRSRWPSPANNNNNSNNNNENARLARPAGNESCPTPAPHLQYPQFSHLLPSKAKLKPKSPTLPQKSSRAATQEAPASQDRPGRHGRNAQGAANRLVTSLATHRVSTSQRREGRRQSSERPEEAEGRDRDATAHPNGCHDPQEATVTLNVSDTIRRRIPRDSLCLEEDKPTPGKVRTLQACSEVLLRTLDGKRRRVTVALVAGPDGEPPPLRHFRRVSVLRISSESVVREGSPWSSIIQGRRVTRLASVSSLEESVWPAMGNKPHKARVRSGRSPTPTSHSRPRERSADRRPAKKTRGSGTDKADEGKERPAGDEEWKRKDAVNELSGNPPPPFIGEGALDIRAAPSTSSGETNTSKTLPPQHDVCASLKPVPGNEVAAGGDPPYQGAGVCGAAAAARACGGRDNRGYESEAQRREPPALSSQTLPPDGVEAECAGFALPEAGKNGNEGEETHGGETEAGRCVEQSGETISGDEAPRSHREPGRREEGGASQSLEKCVSPGKEWKPPHEYVEIEELERRGEAEGRDGGGGAAGGEKRKSVVEAIQELYQEEDSFCTSYLEEEFSQDIIKVSGGGPRLPAACVAI</sequence>
<feature type="compositionally biased region" description="Polar residues" evidence="1">
    <location>
        <begin position="295"/>
        <end position="304"/>
    </location>
</feature>
<feature type="region of interest" description="Disordered" evidence="1">
    <location>
        <begin position="1"/>
        <end position="55"/>
    </location>
</feature>
<dbReference type="OrthoDB" id="2161974at2759"/>
<feature type="compositionally biased region" description="Basic and acidic residues" evidence="1">
    <location>
        <begin position="185"/>
        <end position="203"/>
    </location>
</feature>
<feature type="compositionally biased region" description="Low complexity" evidence="1">
    <location>
        <begin position="248"/>
        <end position="263"/>
    </location>
</feature>
<dbReference type="AlphaFoldDB" id="A0A5B7GAX1"/>
<feature type="compositionally biased region" description="Basic and acidic residues" evidence="1">
    <location>
        <begin position="481"/>
        <end position="490"/>
    </location>
</feature>
<feature type="compositionally biased region" description="Basic and acidic residues" evidence="1">
    <location>
        <begin position="600"/>
        <end position="616"/>
    </location>
</feature>
<dbReference type="EMBL" id="VSRR010012353">
    <property type="protein sequence ID" value="MPC54433.1"/>
    <property type="molecule type" value="Genomic_DNA"/>
</dbReference>
<feature type="compositionally biased region" description="Basic and acidic residues" evidence="1">
    <location>
        <begin position="701"/>
        <end position="725"/>
    </location>
</feature>
<feature type="compositionally biased region" description="Basic and acidic residues" evidence="1">
    <location>
        <begin position="499"/>
        <end position="522"/>
    </location>
</feature>
<feature type="compositionally biased region" description="Basic and acidic residues" evidence="1">
    <location>
        <begin position="649"/>
        <end position="660"/>
    </location>
</feature>
<proteinExistence type="predicted"/>
<evidence type="ECO:0000313" key="3">
    <source>
        <dbReference type="Proteomes" id="UP000324222"/>
    </source>
</evidence>
<feature type="region of interest" description="Disordered" evidence="1">
    <location>
        <begin position="453"/>
        <end position="736"/>
    </location>
</feature>
<feature type="compositionally biased region" description="Polar residues" evidence="1">
    <location>
        <begin position="545"/>
        <end position="558"/>
    </location>
</feature>
<reference evidence="2 3" key="1">
    <citation type="submission" date="2019-05" db="EMBL/GenBank/DDBJ databases">
        <title>Another draft genome of Portunus trituberculatus and its Hox gene families provides insights of decapod evolution.</title>
        <authorList>
            <person name="Jeong J.-H."/>
            <person name="Song I."/>
            <person name="Kim S."/>
            <person name="Choi T."/>
            <person name="Kim D."/>
            <person name="Ryu S."/>
            <person name="Kim W."/>
        </authorList>
    </citation>
    <scope>NUCLEOTIDE SEQUENCE [LARGE SCALE GENOMIC DNA]</scope>
    <source>
        <tissue evidence="2">Muscle</tissue>
    </source>
</reference>
<feature type="compositionally biased region" description="Low complexity" evidence="1">
    <location>
        <begin position="204"/>
        <end position="228"/>
    </location>
</feature>
<name>A0A5B7GAX1_PORTR</name>